<organism evidence="2 3">
    <name type="scientific">Candidatus Burkholderia pumila</name>
    <dbReference type="NCBI Taxonomy" id="1090375"/>
    <lineage>
        <taxon>Bacteria</taxon>
        <taxon>Pseudomonadati</taxon>
        <taxon>Pseudomonadota</taxon>
        <taxon>Betaproteobacteria</taxon>
        <taxon>Burkholderiales</taxon>
        <taxon>Burkholderiaceae</taxon>
        <taxon>Burkholderia</taxon>
    </lineage>
</organism>
<protein>
    <submittedName>
        <fullName evidence="2">N-methylhydantoinase A</fullName>
        <ecNumber evidence="2">3.5.2.14</ecNumber>
    </submittedName>
</protein>
<keyword evidence="2" id="KW-0378">Hydrolase</keyword>
<sequence>MPGPACYGRGGVLPTVSDANLYLGRLSPDGLLLGGRTRMDVDAAEKALRGPAEALGLDVMAATIRATSRSCLGGASALHAMDVARALGISRVNVPELPGLLCAQGLIGAEQCESFVRSVLMPLTDASLSELTSHIGALQTEADAWFAADEIAEQHRELRLALDMRYVGQNFELSVPVSGWPATMFDAEALRIAFLIAHEHNYGFNSGAAPIEIVNVRLDSFGCHPVAAQTATPVMLVQASRLERSTRLVTFEHVGTVPATVIWRGSLQPETSVSTDRR</sequence>
<dbReference type="EMBL" id="LELG01000382">
    <property type="protein sequence ID" value="KMQ77096.1"/>
    <property type="molecule type" value="Genomic_DNA"/>
</dbReference>
<dbReference type="PANTHER" id="PTHR11365:SF23">
    <property type="entry name" value="HYPOTHETICAL 5-OXOPROLINASE (EUROFUNG)-RELATED"/>
    <property type="match status" value="1"/>
</dbReference>
<dbReference type="EC" id="3.5.2.14" evidence="2"/>
<gene>
    <name evidence="2" type="ORF">BPMI_01579c</name>
</gene>
<dbReference type="GO" id="GO:0047423">
    <property type="term" value="F:N-methylhydantoinase (ATP-hydrolyzing) activity"/>
    <property type="evidence" value="ECO:0007669"/>
    <property type="project" value="UniProtKB-EC"/>
</dbReference>
<name>A0ABR5HK47_9BURK</name>
<comment type="caution">
    <text evidence="2">The sequence shown here is derived from an EMBL/GenBank/DDBJ whole genome shotgun (WGS) entry which is preliminary data.</text>
</comment>
<evidence type="ECO:0000259" key="1">
    <source>
        <dbReference type="Pfam" id="PF01968"/>
    </source>
</evidence>
<reference evidence="2 3" key="1">
    <citation type="submission" date="2015-06" db="EMBL/GenBank/DDBJ databases">
        <title>Comparative genomics of Burkholderia leaf nodule symbionts.</title>
        <authorList>
            <person name="Carlier A."/>
            <person name="Eberl L."/>
            <person name="Pinto-Carbo M."/>
        </authorList>
    </citation>
    <scope>NUCLEOTIDE SEQUENCE [LARGE SCALE GENOMIC DNA]</scope>
    <source>
        <strain evidence="2 3">UZHbot3</strain>
    </source>
</reference>
<proteinExistence type="predicted"/>
<evidence type="ECO:0000313" key="3">
    <source>
        <dbReference type="Proteomes" id="UP000242951"/>
    </source>
</evidence>
<keyword evidence="3" id="KW-1185">Reference proteome</keyword>
<dbReference type="InterPro" id="IPR045079">
    <property type="entry name" value="Oxoprolinase-like"/>
</dbReference>
<dbReference type="PANTHER" id="PTHR11365">
    <property type="entry name" value="5-OXOPROLINASE RELATED"/>
    <property type="match status" value="1"/>
</dbReference>
<feature type="domain" description="Hydantoinase A/oxoprolinase" evidence="1">
    <location>
        <begin position="2"/>
        <end position="62"/>
    </location>
</feature>
<dbReference type="Proteomes" id="UP000242951">
    <property type="component" value="Unassembled WGS sequence"/>
</dbReference>
<evidence type="ECO:0000313" key="2">
    <source>
        <dbReference type="EMBL" id="KMQ77096.1"/>
    </source>
</evidence>
<accession>A0ABR5HK47</accession>
<dbReference type="Pfam" id="PF01968">
    <property type="entry name" value="Hydantoinase_A"/>
    <property type="match status" value="1"/>
</dbReference>
<dbReference type="InterPro" id="IPR002821">
    <property type="entry name" value="Hydantoinase_A"/>
</dbReference>